<evidence type="ECO:0000313" key="1">
    <source>
        <dbReference type="EMBL" id="MFD2680640.1"/>
    </source>
</evidence>
<dbReference type="RefSeq" id="WP_377934192.1">
    <property type="nucleotide sequence ID" value="NZ_JBHUMF010000015.1"/>
</dbReference>
<keyword evidence="2" id="KW-1185">Reference proteome</keyword>
<name>A0ABW5RQF2_9BACI</name>
<reference evidence="2" key="1">
    <citation type="journal article" date="2019" name="Int. J. Syst. Evol. Microbiol.">
        <title>The Global Catalogue of Microorganisms (GCM) 10K type strain sequencing project: providing services to taxonomists for standard genome sequencing and annotation.</title>
        <authorList>
            <consortium name="The Broad Institute Genomics Platform"/>
            <consortium name="The Broad Institute Genome Sequencing Center for Infectious Disease"/>
            <person name="Wu L."/>
            <person name="Ma J."/>
        </authorList>
    </citation>
    <scope>NUCLEOTIDE SEQUENCE [LARGE SCALE GENOMIC DNA]</scope>
    <source>
        <strain evidence="2">KCTC 3913</strain>
    </source>
</reference>
<gene>
    <name evidence="1" type="ORF">ACFSUL_07700</name>
</gene>
<organism evidence="1 2">
    <name type="scientific">Bacillus seohaeanensis</name>
    <dbReference type="NCBI Taxonomy" id="284580"/>
    <lineage>
        <taxon>Bacteria</taxon>
        <taxon>Bacillati</taxon>
        <taxon>Bacillota</taxon>
        <taxon>Bacilli</taxon>
        <taxon>Bacillales</taxon>
        <taxon>Bacillaceae</taxon>
        <taxon>Bacillus</taxon>
    </lineage>
</organism>
<sequence>MKSSWTTPNYNHNIKIFAEELGFGNGGYTFNILGKPNAIVVASDISGYEAYIKFAGWENTTVKSSYRIPVVAKELFKFYFAGDANRVFNYFNTNNIPDKFTANGRTLETEWNETEGRLYLKIGEK</sequence>
<proteinExistence type="predicted"/>
<evidence type="ECO:0008006" key="3">
    <source>
        <dbReference type="Google" id="ProtNLM"/>
    </source>
</evidence>
<evidence type="ECO:0000313" key="2">
    <source>
        <dbReference type="Proteomes" id="UP001597506"/>
    </source>
</evidence>
<dbReference type="Proteomes" id="UP001597506">
    <property type="component" value="Unassembled WGS sequence"/>
</dbReference>
<dbReference type="EMBL" id="JBHUMF010000015">
    <property type="protein sequence ID" value="MFD2680640.1"/>
    <property type="molecule type" value="Genomic_DNA"/>
</dbReference>
<comment type="caution">
    <text evidence="1">The sequence shown here is derived from an EMBL/GenBank/DDBJ whole genome shotgun (WGS) entry which is preliminary data.</text>
</comment>
<protein>
    <recommendedName>
        <fullName evidence="3">DUF1036 domain-containing protein</fullName>
    </recommendedName>
</protein>
<accession>A0ABW5RQF2</accession>